<dbReference type="InterPro" id="IPR005039">
    <property type="entry name" value="Ant_C"/>
</dbReference>
<dbReference type="Proteomes" id="UP001209854">
    <property type="component" value="Unassembled WGS sequence"/>
</dbReference>
<organism evidence="2 4">
    <name type="scientific">Endozoicomonas gorgoniicola</name>
    <dbReference type="NCBI Taxonomy" id="1234144"/>
    <lineage>
        <taxon>Bacteria</taxon>
        <taxon>Pseudomonadati</taxon>
        <taxon>Pseudomonadota</taxon>
        <taxon>Gammaproteobacteria</taxon>
        <taxon>Oceanospirillales</taxon>
        <taxon>Endozoicomonadaceae</taxon>
        <taxon>Endozoicomonas</taxon>
    </lineage>
</organism>
<name>A0ABT3N481_9GAMM</name>
<dbReference type="Pfam" id="PF03374">
    <property type="entry name" value="ANT"/>
    <property type="match status" value="1"/>
</dbReference>
<gene>
    <name evidence="2" type="ORF">NX722_28180</name>
    <name evidence="3" type="ORF">NX722_28635</name>
</gene>
<dbReference type="PROSITE" id="PS51750">
    <property type="entry name" value="BRO_N"/>
    <property type="match status" value="1"/>
</dbReference>
<dbReference type="Pfam" id="PF02498">
    <property type="entry name" value="Bro-N"/>
    <property type="match status" value="1"/>
</dbReference>
<evidence type="ECO:0000313" key="3">
    <source>
        <dbReference type="EMBL" id="MCW7556535.1"/>
    </source>
</evidence>
<dbReference type="PANTHER" id="PTHR36180:SF2">
    <property type="entry name" value="BRO FAMILY PROTEIN"/>
    <property type="match status" value="1"/>
</dbReference>
<feature type="domain" description="Bro-N" evidence="1">
    <location>
        <begin position="1"/>
        <end position="106"/>
    </location>
</feature>
<accession>A0ABT3N481</accession>
<evidence type="ECO:0000313" key="4">
    <source>
        <dbReference type="Proteomes" id="UP001209854"/>
    </source>
</evidence>
<dbReference type="RefSeq" id="WP_262566125.1">
    <property type="nucleotide sequence ID" value="NZ_CP103299.1"/>
</dbReference>
<evidence type="ECO:0000313" key="2">
    <source>
        <dbReference type="EMBL" id="MCW7556444.1"/>
    </source>
</evidence>
<keyword evidence="4" id="KW-1185">Reference proteome</keyword>
<evidence type="ECO:0000259" key="1">
    <source>
        <dbReference type="PROSITE" id="PS51750"/>
    </source>
</evidence>
<comment type="caution">
    <text evidence="2">The sequence shown here is derived from an EMBL/GenBank/DDBJ whole genome shotgun (WGS) entry which is preliminary data.</text>
</comment>
<protein>
    <submittedName>
        <fullName evidence="2">BRO family protein</fullName>
    </submittedName>
</protein>
<dbReference type="InterPro" id="IPR003497">
    <property type="entry name" value="BRO_N_domain"/>
</dbReference>
<reference evidence="2 4" key="1">
    <citation type="submission" date="2022-10" db="EMBL/GenBank/DDBJ databases">
        <title>High-quality genome sequences of two octocoral-associated bacteria, Endozoicomonas euniceicola EF212 and Endozoicomonas gorgoniicola PS125.</title>
        <authorList>
            <person name="Chiou Y.-J."/>
            <person name="Chen Y.-H."/>
        </authorList>
    </citation>
    <scope>NUCLEOTIDE SEQUENCE [LARGE SCALE GENOMIC DNA]</scope>
    <source>
        <strain evidence="2 4">PS125</strain>
    </source>
</reference>
<dbReference type="SMART" id="SM01040">
    <property type="entry name" value="Bro-N"/>
    <property type="match status" value="1"/>
</dbReference>
<dbReference type="PANTHER" id="PTHR36180">
    <property type="entry name" value="DNA-BINDING PROTEIN-RELATED-RELATED"/>
    <property type="match status" value="1"/>
</dbReference>
<dbReference type="EMBL" id="JAPFCC010000002">
    <property type="protein sequence ID" value="MCW7556535.1"/>
    <property type="molecule type" value="Genomic_DNA"/>
</dbReference>
<proteinExistence type="predicted"/>
<dbReference type="EMBL" id="JAPFCC010000001">
    <property type="protein sequence ID" value="MCW7556444.1"/>
    <property type="molecule type" value="Genomic_DNA"/>
</dbReference>
<sequence>MSNLTTFNNPLFGSLRTVTGEDGEIWFVAKDVTDSLGFRDAYNGTKHLDSDEKGTTTMSTLGGDQKVSIINESGLYSCVLKSRKPEAAKFKKWITSEVLPSIRKTGSYGISEIDWSDTRQLAGIIHQSVTRVVKLQEVIEHQTAQIEQQSSKIEKDQPKVHFYEQYANREGLFTLQNAGRLLTGKPNKFIQGLKGEYLFYQGTALVAKVRYTEQNIFEVKATIVDDKARMQTYVTPKGIQYFAKKLGVELEEAC</sequence>